<dbReference type="Gene3D" id="2.170.130.10">
    <property type="entry name" value="TonB-dependent receptor, plug domain"/>
    <property type="match status" value="1"/>
</dbReference>
<name>A0A5P0WY06_9BACT</name>
<keyword evidence="8" id="KW-0732">Signal</keyword>
<dbReference type="PANTHER" id="PTHR30069">
    <property type="entry name" value="TONB-DEPENDENT OUTER MEMBRANE RECEPTOR"/>
    <property type="match status" value="1"/>
</dbReference>
<reference evidence="11" key="1">
    <citation type="submission" date="2019-09" db="EMBL/GenBank/DDBJ databases">
        <title>Distinct polysaccharide growth profiles of human intestinal Prevotella copri isolates.</title>
        <authorList>
            <person name="Fehlner-Peach H."/>
            <person name="Magnabosco C."/>
            <person name="Raghavan V."/>
            <person name="Scher J.U."/>
            <person name="Tett A."/>
            <person name="Cox L.M."/>
            <person name="Gottsegen C."/>
            <person name="Watters A."/>
            <person name="Wiltshire- Gordon J.D."/>
            <person name="Segata N."/>
            <person name="Bonneau R."/>
            <person name="Littman D.R."/>
        </authorList>
    </citation>
    <scope>NUCLEOTIDE SEQUENCE [LARGE SCALE GENOMIC DNA]</scope>
    <source>
        <strain evidence="11">iAA108</strain>
    </source>
</reference>
<dbReference type="Pfam" id="PF25183">
    <property type="entry name" value="OMP_b-brl_4"/>
    <property type="match status" value="1"/>
</dbReference>
<accession>A0A5P0WY06</accession>
<evidence type="ECO:0000256" key="7">
    <source>
        <dbReference type="SAM" id="MobiDB-lite"/>
    </source>
</evidence>
<feature type="domain" description="TonB-dependent transporter Oar-like beta-barrel" evidence="9">
    <location>
        <begin position="236"/>
        <end position="1063"/>
    </location>
</feature>
<dbReference type="Gene3D" id="2.60.40.1120">
    <property type="entry name" value="Carboxypeptidase-like, regulatory domain"/>
    <property type="match status" value="1"/>
</dbReference>
<dbReference type="InterPro" id="IPR037066">
    <property type="entry name" value="Plug_dom_sf"/>
</dbReference>
<protein>
    <submittedName>
        <fullName evidence="10">TonB-dependent receptor</fullName>
    </submittedName>
</protein>
<keyword evidence="6" id="KW-0998">Cell outer membrane</keyword>
<comment type="subcellular location">
    <subcellularLocation>
        <location evidence="1">Cell outer membrane</location>
        <topology evidence="1">Multi-pass membrane protein</topology>
    </subcellularLocation>
</comment>
<dbReference type="Proteomes" id="UP000421408">
    <property type="component" value="Unassembled WGS sequence"/>
</dbReference>
<evidence type="ECO:0000256" key="3">
    <source>
        <dbReference type="ARBA" id="ARBA00022452"/>
    </source>
</evidence>
<dbReference type="PANTHER" id="PTHR30069:SF46">
    <property type="entry name" value="OAR PROTEIN"/>
    <property type="match status" value="1"/>
</dbReference>
<evidence type="ECO:0000256" key="1">
    <source>
        <dbReference type="ARBA" id="ARBA00004571"/>
    </source>
</evidence>
<feature type="signal peptide" evidence="8">
    <location>
        <begin position="1"/>
        <end position="21"/>
    </location>
</feature>
<evidence type="ECO:0000256" key="8">
    <source>
        <dbReference type="SAM" id="SignalP"/>
    </source>
</evidence>
<keyword evidence="4" id="KW-0812">Transmembrane</keyword>
<feature type="chain" id="PRO_5043870739" evidence="8">
    <location>
        <begin position="22"/>
        <end position="1132"/>
    </location>
</feature>
<dbReference type="GO" id="GO:0015344">
    <property type="term" value="F:siderophore uptake transmembrane transporter activity"/>
    <property type="evidence" value="ECO:0007669"/>
    <property type="project" value="TreeGrafter"/>
</dbReference>
<keyword evidence="2" id="KW-0813">Transport</keyword>
<keyword evidence="10" id="KW-0675">Receptor</keyword>
<evidence type="ECO:0000259" key="9">
    <source>
        <dbReference type="Pfam" id="PF25183"/>
    </source>
</evidence>
<evidence type="ECO:0000256" key="5">
    <source>
        <dbReference type="ARBA" id="ARBA00023136"/>
    </source>
</evidence>
<dbReference type="SUPFAM" id="SSF56935">
    <property type="entry name" value="Porins"/>
    <property type="match status" value="1"/>
</dbReference>
<evidence type="ECO:0000256" key="6">
    <source>
        <dbReference type="ARBA" id="ARBA00023237"/>
    </source>
</evidence>
<gene>
    <name evidence="10" type="ORF">F7D74_01425</name>
</gene>
<dbReference type="SUPFAM" id="SSF49464">
    <property type="entry name" value="Carboxypeptidase regulatory domain-like"/>
    <property type="match status" value="1"/>
</dbReference>
<dbReference type="InterPro" id="IPR039426">
    <property type="entry name" value="TonB-dep_rcpt-like"/>
</dbReference>
<keyword evidence="3" id="KW-1134">Transmembrane beta strand</keyword>
<dbReference type="InterPro" id="IPR057601">
    <property type="entry name" value="Oar-like_b-barrel"/>
</dbReference>
<evidence type="ECO:0000313" key="11">
    <source>
        <dbReference type="Proteomes" id="UP000421408"/>
    </source>
</evidence>
<dbReference type="AlphaFoldDB" id="A0A5P0WY06"/>
<evidence type="ECO:0000256" key="4">
    <source>
        <dbReference type="ARBA" id="ARBA00022692"/>
    </source>
</evidence>
<dbReference type="Pfam" id="PF13620">
    <property type="entry name" value="CarboxypepD_reg"/>
    <property type="match status" value="1"/>
</dbReference>
<dbReference type="GO" id="GO:0009279">
    <property type="term" value="C:cell outer membrane"/>
    <property type="evidence" value="ECO:0007669"/>
    <property type="project" value="UniProtKB-SubCell"/>
</dbReference>
<keyword evidence="5" id="KW-0472">Membrane</keyword>
<dbReference type="InterPro" id="IPR036942">
    <property type="entry name" value="Beta-barrel_TonB_sf"/>
</dbReference>
<dbReference type="Gene3D" id="2.40.170.20">
    <property type="entry name" value="TonB-dependent receptor, beta-barrel domain"/>
    <property type="match status" value="1"/>
</dbReference>
<evidence type="ECO:0000313" key="10">
    <source>
        <dbReference type="EMBL" id="MQN82673.1"/>
    </source>
</evidence>
<sequence length="1132" mass="124896">MQKRLHLLVALLAFMVSTAMAQITTSSVSGKITANGEDVIGATIKAVHQPSGTVYRAVTNMDGRYSIQGMRPGGPYVLEVTYVGYKNKQVKGISLSLGQNTVLNETLAEDAAQLEDVVVVANRNNNMRTDRAGATTSINADQIEAVPTVSRSMNDLLKLTPQGANVGSGFSVGGGNYRQSYVTVDGAAFNNAFGIGGNLPGNGSPISLDALDQISVSSSPYDVRLSGFTGGAISAVTKSGTNDFKGTAYMYTTNSHLRGNKVSDYELNRLQSHSTTWGASFGGPIIKDKLFFFANGEYQSNISAGPSGTARVNATDAWSPASGTVHRPLQSDMDDMLSFLNKTYGYNPGRYQGYSLDTPSYKFLARIDWNINENNKLNFRFSKSHDKDSNSPSSSTTPLKDSYIYPGGNSDGVSITGGKSQSGRTANSGLYFESSRYYQEKNFTSLAAEWNSKWGSVNNVLRATYSYQDEPRSYVGDMFPTVDILKDGAYYMGFGPDPFTEGNLRQVKTFVATDEASWSAGIQNITAGLQYEVNDITNGFGQACAGYYVYSSMEDFKAGGKPAAYGITFPMDGSDQFKSKMKYNQFSAYIQDQVNFSERFRLTGGLRFELPIYPALKNNYNKAFAAIKFKQNDGSEQSYATDQLPDASLTVSPRVGFNWDILGNHKIVLRGGTGYFIGRLPNVWLVSSVGNAGCGQYTYFYNTVSDPKKGPNPSFGEPTFNPSRDEQLKQLTISQLTTTPAPQNPTIIDKDLKMNATWKSSLAVDVKLPYDIDFSLEGIYSREFNPAIVVNKGYCYEGEKTIKLAPGDTRRYYSLSASGNKDNKYQNAYMITNAGHKAYYYSITASLAKKFAFGLNLSASYTYSKARSYSDGVGDQVNSAYYNNRYSVNGNNEMELGYGTYVAPNRLLISASYKKDYAKHFGSEVGLIYEGMNIGYADGYSCTRYSYNLGTNVVNDYGSNALMYVPESREALNDWNFMDVTNSKTGEVTYTADAQRDDFWNYINQDSYLKNRKGQYAERGGAVMPWHHQLDFKFNQNFYLNVGGQKNTLQFGVDIKNLANLLNSSWGLYKSVKNTSALKWSAEYKDKDTGVVTPAHFNFQKDGKNVLSKTYTNLTSFNSTYSIQFSIRYIFN</sequence>
<dbReference type="RefSeq" id="WP_153083885.1">
    <property type="nucleotide sequence ID" value="NZ_VZBH01000055.1"/>
</dbReference>
<dbReference type="InterPro" id="IPR008969">
    <property type="entry name" value="CarboxyPept-like_regulatory"/>
</dbReference>
<feature type="region of interest" description="Disordered" evidence="7">
    <location>
        <begin position="381"/>
        <end position="405"/>
    </location>
</feature>
<organism evidence="10 11">
    <name type="scientific">Segatella copri</name>
    <dbReference type="NCBI Taxonomy" id="165179"/>
    <lineage>
        <taxon>Bacteria</taxon>
        <taxon>Pseudomonadati</taxon>
        <taxon>Bacteroidota</taxon>
        <taxon>Bacteroidia</taxon>
        <taxon>Bacteroidales</taxon>
        <taxon>Prevotellaceae</taxon>
        <taxon>Segatella</taxon>
    </lineage>
</organism>
<evidence type="ECO:0000256" key="2">
    <source>
        <dbReference type="ARBA" id="ARBA00022448"/>
    </source>
</evidence>
<dbReference type="EMBL" id="VZCC01000006">
    <property type="protein sequence ID" value="MQN82673.1"/>
    <property type="molecule type" value="Genomic_DNA"/>
</dbReference>
<proteinExistence type="predicted"/>
<dbReference type="GO" id="GO:0044718">
    <property type="term" value="P:siderophore transmembrane transport"/>
    <property type="evidence" value="ECO:0007669"/>
    <property type="project" value="TreeGrafter"/>
</dbReference>
<comment type="caution">
    <text evidence="10">The sequence shown here is derived from an EMBL/GenBank/DDBJ whole genome shotgun (WGS) entry which is preliminary data.</text>
</comment>